<proteinExistence type="predicted"/>
<reference evidence="1 2" key="1">
    <citation type="submission" date="2005-09" db="EMBL/GenBank/DDBJ databases">
        <authorList>
            <person name="Mural R.J."/>
            <person name="Li P.W."/>
            <person name="Adams M.D."/>
            <person name="Amanatides P.G."/>
            <person name="Baden-Tillson H."/>
            <person name="Barnstead M."/>
            <person name="Chin S.H."/>
            <person name="Dew I."/>
            <person name="Evans C.A."/>
            <person name="Ferriera S."/>
            <person name="Flanigan M."/>
            <person name="Fosler C."/>
            <person name="Glodek A."/>
            <person name="Gu Z."/>
            <person name="Holt R.A."/>
            <person name="Jennings D."/>
            <person name="Kraft C.L."/>
            <person name="Lu F."/>
            <person name="Nguyen T."/>
            <person name="Nusskern D.R."/>
            <person name="Pfannkoch C.M."/>
            <person name="Sitter C."/>
            <person name="Sutton G.G."/>
            <person name="Venter J.C."/>
            <person name="Wang Z."/>
            <person name="Woodage T."/>
            <person name="Zheng X.H."/>
            <person name="Zhong F."/>
        </authorList>
    </citation>
    <scope>NUCLEOTIDE SEQUENCE [LARGE SCALE GENOMIC DNA]</scope>
    <source>
        <strain>BN</strain>
        <strain evidence="2">Sprague-Dawley</strain>
    </source>
</reference>
<dbReference type="Proteomes" id="UP000234681">
    <property type="component" value="Chromosome 6"/>
</dbReference>
<accession>A6KBH8</accession>
<evidence type="ECO:0000313" key="1">
    <source>
        <dbReference type="EMBL" id="EDL97553.1"/>
    </source>
</evidence>
<organism evidence="1 2">
    <name type="scientific">Rattus norvegicus</name>
    <name type="common">Rat</name>
    <dbReference type="NCBI Taxonomy" id="10116"/>
    <lineage>
        <taxon>Eukaryota</taxon>
        <taxon>Metazoa</taxon>
        <taxon>Chordata</taxon>
        <taxon>Craniata</taxon>
        <taxon>Vertebrata</taxon>
        <taxon>Euteleostomi</taxon>
        <taxon>Mammalia</taxon>
        <taxon>Eutheria</taxon>
        <taxon>Euarchontoglires</taxon>
        <taxon>Glires</taxon>
        <taxon>Rodentia</taxon>
        <taxon>Myomorpha</taxon>
        <taxon>Muroidea</taxon>
        <taxon>Muridae</taxon>
        <taxon>Murinae</taxon>
        <taxon>Rattus</taxon>
    </lineage>
</organism>
<protein>
    <submittedName>
        <fullName evidence="1">RCG27616</fullName>
    </submittedName>
</protein>
<name>A6KBH8_RAT</name>
<gene>
    <name evidence="1" type="ORF">rCG_27616</name>
</gene>
<dbReference type="AlphaFoldDB" id="A6KBH8"/>
<evidence type="ECO:0000313" key="2">
    <source>
        <dbReference type="Proteomes" id="UP000234681"/>
    </source>
</evidence>
<dbReference type="EMBL" id="CH474034">
    <property type="protein sequence ID" value="EDL97553.1"/>
    <property type="molecule type" value="Genomic_DNA"/>
</dbReference>
<sequence>MRAKSLRLTSHNMPSVSHILSLSRQEAETDVRV</sequence>